<feature type="transmembrane region" description="Helical" evidence="1">
    <location>
        <begin position="239"/>
        <end position="259"/>
    </location>
</feature>
<keyword evidence="3" id="KW-0482">Metalloprotease</keyword>
<evidence type="ECO:0000313" key="4">
    <source>
        <dbReference type="Proteomes" id="UP000271678"/>
    </source>
</evidence>
<comment type="caution">
    <text evidence="3">The sequence shown here is derived from an EMBL/GenBank/DDBJ whole genome shotgun (WGS) entry which is preliminary data.</text>
</comment>
<evidence type="ECO:0000259" key="2">
    <source>
        <dbReference type="Pfam" id="PF02517"/>
    </source>
</evidence>
<dbReference type="GO" id="GO:0008237">
    <property type="term" value="F:metallopeptidase activity"/>
    <property type="evidence" value="ECO:0007669"/>
    <property type="project" value="UniProtKB-KW"/>
</dbReference>
<evidence type="ECO:0000256" key="1">
    <source>
        <dbReference type="SAM" id="Phobius"/>
    </source>
</evidence>
<name>A0A3M9M7G0_9MICO</name>
<keyword evidence="3" id="KW-0378">Hydrolase</keyword>
<gene>
    <name evidence="3" type="ORF">EFY87_11500</name>
</gene>
<keyword evidence="3" id="KW-0645">Protease</keyword>
<feature type="transmembrane region" description="Helical" evidence="1">
    <location>
        <begin position="205"/>
        <end position="232"/>
    </location>
</feature>
<dbReference type="AlphaFoldDB" id="A0A3M9M7G0"/>
<dbReference type="GO" id="GO:0080120">
    <property type="term" value="P:CAAX-box protein maturation"/>
    <property type="evidence" value="ECO:0007669"/>
    <property type="project" value="UniProtKB-ARBA"/>
</dbReference>
<organism evidence="3 4">
    <name type="scientific">Flexivirga caeni</name>
    <dbReference type="NCBI Taxonomy" id="2294115"/>
    <lineage>
        <taxon>Bacteria</taxon>
        <taxon>Bacillati</taxon>
        <taxon>Actinomycetota</taxon>
        <taxon>Actinomycetes</taxon>
        <taxon>Micrococcales</taxon>
        <taxon>Dermacoccaceae</taxon>
        <taxon>Flexivirga</taxon>
    </lineage>
</organism>
<dbReference type="InterPro" id="IPR003675">
    <property type="entry name" value="Rce1/LyrA-like_dom"/>
</dbReference>
<keyword evidence="1" id="KW-0812">Transmembrane</keyword>
<keyword evidence="4" id="KW-1185">Reference proteome</keyword>
<accession>A0A3M9M7G0</accession>
<keyword evidence="1" id="KW-0472">Membrane</keyword>
<sequence length="266" mass="27275">MRQACHVPLHREDPSRIERTPYPAPIWGPLNRYGVLSIWAGRSPIARGGGRHANMERMRLELLGSRGRAAALVTAVAAGAPLLRRAIRSPAGSPEFRSRTVGLAAWWAGCAAIGGRPRAGGGVLPAAVTGAATAGVFGAGALLTRRIPPLRDQVAAVTAHASKGNLPTVAALTALTGVGEELVFRGPLFDLAEDGPAPVVVSTGVYLAITLATGNPMLAFAAIPVGILAGALRAQTGGVVAPCVFHVTWSLAMLVLLPATHDASPV</sequence>
<dbReference type="Pfam" id="PF02517">
    <property type="entry name" value="Rce1-like"/>
    <property type="match status" value="1"/>
</dbReference>
<dbReference type="Proteomes" id="UP000271678">
    <property type="component" value="Unassembled WGS sequence"/>
</dbReference>
<keyword evidence="1" id="KW-1133">Transmembrane helix</keyword>
<protein>
    <submittedName>
        <fullName evidence="3">CPBP family intramembrane metalloprotease</fullName>
    </submittedName>
</protein>
<evidence type="ECO:0000313" key="3">
    <source>
        <dbReference type="EMBL" id="RNI21426.1"/>
    </source>
</evidence>
<reference evidence="3 4" key="1">
    <citation type="submission" date="2018-11" db="EMBL/GenBank/DDBJ databases">
        <title>Draft genome of Simplicispira Flexivirga sp. BO-16.</title>
        <authorList>
            <person name="Im W.T."/>
        </authorList>
    </citation>
    <scope>NUCLEOTIDE SEQUENCE [LARGE SCALE GENOMIC DNA]</scope>
    <source>
        <strain evidence="3 4">BO-16</strain>
    </source>
</reference>
<dbReference type="GO" id="GO:0004175">
    <property type="term" value="F:endopeptidase activity"/>
    <property type="evidence" value="ECO:0007669"/>
    <property type="project" value="UniProtKB-ARBA"/>
</dbReference>
<dbReference type="EMBL" id="RJJQ01000011">
    <property type="protein sequence ID" value="RNI21426.1"/>
    <property type="molecule type" value="Genomic_DNA"/>
</dbReference>
<proteinExistence type="predicted"/>
<dbReference type="GO" id="GO:0006508">
    <property type="term" value="P:proteolysis"/>
    <property type="evidence" value="ECO:0007669"/>
    <property type="project" value="UniProtKB-KW"/>
</dbReference>
<feature type="domain" description="CAAX prenyl protease 2/Lysostaphin resistance protein A-like" evidence="2">
    <location>
        <begin position="166"/>
        <end position="251"/>
    </location>
</feature>